<evidence type="ECO:0000313" key="2">
    <source>
        <dbReference type="Proteomes" id="UP000001593"/>
    </source>
</evidence>
<evidence type="ECO:0000313" key="1">
    <source>
        <dbReference type="EMBL" id="EDO44972.1"/>
    </source>
</evidence>
<proteinExistence type="predicted"/>
<dbReference type="InParanoid" id="A7RU84"/>
<dbReference type="AlphaFoldDB" id="A7RU84"/>
<dbReference type="HOGENOM" id="CLU_2375251_0_0_1"/>
<organism evidence="1 2">
    <name type="scientific">Nematostella vectensis</name>
    <name type="common">Starlet sea anemone</name>
    <dbReference type="NCBI Taxonomy" id="45351"/>
    <lineage>
        <taxon>Eukaryota</taxon>
        <taxon>Metazoa</taxon>
        <taxon>Cnidaria</taxon>
        <taxon>Anthozoa</taxon>
        <taxon>Hexacorallia</taxon>
        <taxon>Actiniaria</taxon>
        <taxon>Edwardsiidae</taxon>
        <taxon>Nematostella</taxon>
    </lineage>
</organism>
<gene>
    <name evidence="1" type="ORF">NEMVEDRAFT_v1g240732</name>
</gene>
<protein>
    <submittedName>
        <fullName evidence="1">Uncharacterized protein</fullName>
    </submittedName>
</protein>
<dbReference type="EMBL" id="DS469539">
    <property type="protein sequence ID" value="EDO44972.1"/>
    <property type="molecule type" value="Genomic_DNA"/>
</dbReference>
<sequence>MYGLEGPKVERFMLGHFRNDPLNSCVEAACKRENVSVAYTSRYDCYGLVCHGEEEVCWFLPSFDNPSLVFARLQRGANPVKVADKRHKKHKKHRG</sequence>
<accession>A7RU84</accession>
<name>A7RU84_NEMVE</name>
<keyword evidence="2" id="KW-1185">Reference proteome</keyword>
<reference evidence="1 2" key="1">
    <citation type="journal article" date="2007" name="Science">
        <title>Sea anemone genome reveals ancestral eumetazoan gene repertoire and genomic organization.</title>
        <authorList>
            <person name="Putnam N.H."/>
            <person name="Srivastava M."/>
            <person name="Hellsten U."/>
            <person name="Dirks B."/>
            <person name="Chapman J."/>
            <person name="Salamov A."/>
            <person name="Terry A."/>
            <person name="Shapiro H."/>
            <person name="Lindquist E."/>
            <person name="Kapitonov V.V."/>
            <person name="Jurka J."/>
            <person name="Genikhovich G."/>
            <person name="Grigoriev I.V."/>
            <person name="Lucas S.M."/>
            <person name="Steele R.E."/>
            <person name="Finnerty J.R."/>
            <person name="Technau U."/>
            <person name="Martindale M.Q."/>
            <person name="Rokhsar D.S."/>
        </authorList>
    </citation>
    <scope>NUCLEOTIDE SEQUENCE [LARGE SCALE GENOMIC DNA]</scope>
    <source>
        <strain evidence="2">CH2 X CH6</strain>
    </source>
</reference>
<dbReference type="Proteomes" id="UP000001593">
    <property type="component" value="Unassembled WGS sequence"/>
</dbReference>